<proteinExistence type="predicted"/>
<dbReference type="AlphaFoldDB" id="A0A177B4V9"/>
<accession>A0A177B4V9</accession>
<reference evidence="1 2" key="1">
    <citation type="submission" date="2016-04" db="EMBL/GenBank/DDBJ databases">
        <title>The genome of Intoshia linei affirms orthonectids as highly simplified spiralians.</title>
        <authorList>
            <person name="Mikhailov K.V."/>
            <person name="Slusarev G.S."/>
            <person name="Nikitin M.A."/>
            <person name="Logacheva M.D."/>
            <person name="Penin A."/>
            <person name="Aleoshin V."/>
            <person name="Panchin Y.V."/>
        </authorList>
    </citation>
    <scope>NUCLEOTIDE SEQUENCE [LARGE SCALE GENOMIC DNA]</scope>
    <source>
        <strain evidence="1">Intl2013</strain>
        <tissue evidence="1">Whole animal</tissue>
    </source>
</reference>
<organism evidence="1 2">
    <name type="scientific">Intoshia linei</name>
    <dbReference type="NCBI Taxonomy" id="1819745"/>
    <lineage>
        <taxon>Eukaryota</taxon>
        <taxon>Metazoa</taxon>
        <taxon>Spiralia</taxon>
        <taxon>Lophotrochozoa</taxon>
        <taxon>Mesozoa</taxon>
        <taxon>Orthonectida</taxon>
        <taxon>Rhopaluridae</taxon>
        <taxon>Intoshia</taxon>
    </lineage>
</organism>
<protein>
    <submittedName>
        <fullName evidence="1">Uncharacterized protein</fullName>
    </submittedName>
</protein>
<comment type="caution">
    <text evidence="1">The sequence shown here is derived from an EMBL/GenBank/DDBJ whole genome shotgun (WGS) entry which is preliminary data.</text>
</comment>
<dbReference type="Proteomes" id="UP000078046">
    <property type="component" value="Unassembled WGS sequence"/>
</dbReference>
<gene>
    <name evidence="1" type="ORF">A3Q56_02979</name>
</gene>
<name>A0A177B4V9_9BILA</name>
<keyword evidence="2" id="KW-1185">Reference proteome</keyword>
<dbReference type="EMBL" id="LWCA01000303">
    <property type="protein sequence ID" value="OAF69309.1"/>
    <property type="molecule type" value="Genomic_DNA"/>
</dbReference>
<sequence length="217" mass="25652">MTAPTYWYWAREKPATTNQTYGYEYRVKQNLKNTEKKQLNLSTPTLCRHEKGKYERPFSNYSFWPARPTAENASQRLESDKINEKVKNSEKTCGKYYIDKYRAKLLNECQKCKKPSNDRELQKKMQAYKKCCGTNFSTNKNDANYTVRSKPIQFLVQHSDIPRGIIVTRRLPKRSNIDETELKTQENFERVQLWHTLAGCLVNVYPSTEHVKVNYEN</sequence>
<evidence type="ECO:0000313" key="1">
    <source>
        <dbReference type="EMBL" id="OAF69309.1"/>
    </source>
</evidence>
<evidence type="ECO:0000313" key="2">
    <source>
        <dbReference type="Proteomes" id="UP000078046"/>
    </source>
</evidence>